<dbReference type="OrthoDB" id="3062at10239"/>
<evidence type="ECO:0000313" key="3">
    <source>
        <dbReference type="Proteomes" id="UP000223793"/>
    </source>
</evidence>
<reference evidence="3" key="1">
    <citation type="submission" date="2015-07" db="EMBL/GenBank/DDBJ databases">
        <title>Complete genome sequence of Roseophage RDJL phage 2, a siphovirus infects Roseobacter denitrificans OCh114.</title>
        <authorList>
            <person name="Liang Y."/>
            <person name="Zhang Y."/>
            <person name="Zhou C."/>
            <person name="Chen Z."/>
            <person name="Yang S."/>
        </authorList>
    </citation>
    <scope>NUCLEOTIDE SEQUENCE [LARGE SCALE GENOMIC DNA]</scope>
</reference>
<gene>
    <name evidence="2" type="ORF">RDJLphi2_gp37</name>
</gene>
<evidence type="ECO:0000256" key="1">
    <source>
        <dbReference type="SAM" id="MobiDB-lite"/>
    </source>
</evidence>
<evidence type="ECO:0000313" key="2">
    <source>
        <dbReference type="EMBL" id="AKQ75827.1"/>
    </source>
</evidence>
<accession>A0A0K0PVH1</accession>
<dbReference type="Pfam" id="PF10926">
    <property type="entry name" value="DUF2800"/>
    <property type="match status" value="2"/>
</dbReference>
<dbReference type="InterPro" id="IPR021229">
    <property type="entry name" value="DUF2800"/>
</dbReference>
<protein>
    <submittedName>
        <fullName evidence="2">CRISPR/Cas system-associated protein</fullName>
    </submittedName>
</protein>
<organism evidence="2 3">
    <name type="scientific">Roseobacter phage RDJL Phi 2</name>
    <dbReference type="NCBI Taxonomy" id="1682380"/>
    <lineage>
        <taxon>Viruses</taxon>
        <taxon>Duplodnaviria</taxon>
        <taxon>Heunggongvirae</taxon>
        <taxon>Uroviricota</taxon>
        <taxon>Caudoviricetes</taxon>
        <taxon>Xiamenvirus</taxon>
        <taxon>Xiamenvirus RDJL2</taxon>
    </lineage>
</organism>
<keyword evidence="3" id="KW-1185">Reference proteome</keyword>
<dbReference type="Proteomes" id="UP000223793">
    <property type="component" value="Segment"/>
</dbReference>
<sequence length="480" mass="53536">MAWHARLSASQTKDWFNCPGTIALKEMFPYDDPSGEAAQLGTCAHALIERCLEEGVSPDAYRDRLIEIKHPDTDKEETVILGKTAKWPKQVGRVVFEVDDDMIEATTTFIDYVIWRLVELFPSAYDTTGFGDEVPYSISVDAVKRGHLKLEGRVNPLPERDDTGGTADVTIDAWPDLMELVDYKNGTGVLVPVKGNLQLRSYTLGRAVEGDGEIGDYANYRYTIGQPRHHRAPPGGMSWEELKPNELAAFRKELVAACKRVDKARLVLEQAHNYKRDADEMLTIEEARQALFDAGFLSVGEDGAHCNWCPHLNECPAARGQVQEVAGMDFADEAEELEPPMGPNHIAMILPWKGFIESFLKKAAAIAEERLLKGEDVPGYKMVRKAGNRTWKPDLDEAAVQAKLIEHYGVKPEKVMNPPSKPTMRTGPQIEKAVPAKKRKEFEEEFLWKPEGGLTMVPESDGRDAVTPDQAADDFGDIEE</sequence>
<proteinExistence type="predicted"/>
<name>A0A0K0PVH1_9CAUD</name>
<dbReference type="EMBL" id="KT266805">
    <property type="protein sequence ID" value="AKQ75827.1"/>
    <property type="molecule type" value="Genomic_DNA"/>
</dbReference>
<feature type="compositionally biased region" description="Acidic residues" evidence="1">
    <location>
        <begin position="471"/>
        <end position="480"/>
    </location>
</feature>
<feature type="region of interest" description="Disordered" evidence="1">
    <location>
        <begin position="450"/>
        <end position="480"/>
    </location>
</feature>